<evidence type="ECO:0000313" key="2">
    <source>
        <dbReference type="Proteomes" id="UP000655410"/>
    </source>
</evidence>
<dbReference type="RefSeq" id="WP_188784735.1">
    <property type="nucleotide sequence ID" value="NZ_BMNI01000008.1"/>
</dbReference>
<dbReference type="Proteomes" id="UP000655410">
    <property type="component" value="Unassembled WGS sequence"/>
</dbReference>
<dbReference type="Pfam" id="PF13692">
    <property type="entry name" value="Glyco_trans_1_4"/>
    <property type="match status" value="1"/>
</dbReference>
<protein>
    <recommendedName>
        <fullName evidence="3">Glycosyltransferase</fullName>
    </recommendedName>
</protein>
<organism evidence="1 2">
    <name type="scientific">Nocardioides phosphati</name>
    <dbReference type="NCBI Taxonomy" id="1867775"/>
    <lineage>
        <taxon>Bacteria</taxon>
        <taxon>Bacillati</taxon>
        <taxon>Actinomycetota</taxon>
        <taxon>Actinomycetes</taxon>
        <taxon>Propionibacteriales</taxon>
        <taxon>Nocardioidaceae</taxon>
        <taxon>Nocardioides</taxon>
    </lineage>
</organism>
<dbReference type="PANTHER" id="PTHR12526">
    <property type="entry name" value="GLYCOSYLTRANSFERASE"/>
    <property type="match status" value="1"/>
</dbReference>
<proteinExistence type="predicted"/>
<evidence type="ECO:0008006" key="3">
    <source>
        <dbReference type="Google" id="ProtNLM"/>
    </source>
</evidence>
<comment type="caution">
    <text evidence="1">The sequence shown here is derived from an EMBL/GenBank/DDBJ whole genome shotgun (WGS) entry which is preliminary data.</text>
</comment>
<sequence length="391" mass="42865">MRATLLGFTIPDTDFQQILRDDPVMPTQTQKFAWALVDALRQNGVELDLVSTLPVSNFPASPRLLVGRRIFSERGLSGLLLPCVNALVLKHLTRFIACLLFATPRIRQHRSEWLLLHGVHSPFLWYARVVRALLGVPIAAVLSDPPGVVRRSDGLLARVLKRLDIRVTRRALSGFDAVIVLSKPLASDFAPGIPYLVMEGLVALPETSVPCRASGPPRIVYAGGLVQEYGVLNLARAVMESDLDVRVEFYGSGDAAPTLEQFSVEDPRIVAPMLLDPAELQSRYLRASLLVQPRPTDQDFVRYSFPSKLIEYMATGVPVVSTRLPSIPADYQPFVVWADSTDPRGLRQAIETGLAPAVSGIGAEAAAFVRATRSPDVQGRRIRDFLGEVAS</sequence>
<gene>
    <name evidence="1" type="ORF">GCM10011584_29040</name>
</gene>
<keyword evidence="2" id="KW-1185">Reference proteome</keyword>
<name>A0ABQ2NDH8_9ACTN</name>
<reference evidence="2" key="1">
    <citation type="journal article" date="2019" name="Int. J. Syst. Evol. Microbiol.">
        <title>The Global Catalogue of Microorganisms (GCM) 10K type strain sequencing project: providing services to taxonomists for standard genome sequencing and annotation.</title>
        <authorList>
            <consortium name="The Broad Institute Genomics Platform"/>
            <consortium name="The Broad Institute Genome Sequencing Center for Infectious Disease"/>
            <person name="Wu L."/>
            <person name="Ma J."/>
        </authorList>
    </citation>
    <scope>NUCLEOTIDE SEQUENCE [LARGE SCALE GENOMIC DNA]</scope>
    <source>
        <strain evidence="2">CGMCC 4.7371</strain>
    </source>
</reference>
<dbReference type="Gene3D" id="3.40.50.2000">
    <property type="entry name" value="Glycogen Phosphorylase B"/>
    <property type="match status" value="1"/>
</dbReference>
<dbReference type="SUPFAM" id="SSF53756">
    <property type="entry name" value="UDP-Glycosyltransferase/glycogen phosphorylase"/>
    <property type="match status" value="1"/>
</dbReference>
<evidence type="ECO:0000313" key="1">
    <source>
        <dbReference type="EMBL" id="GGO92497.1"/>
    </source>
</evidence>
<dbReference type="EMBL" id="BMNI01000008">
    <property type="protein sequence ID" value="GGO92497.1"/>
    <property type="molecule type" value="Genomic_DNA"/>
</dbReference>
<accession>A0ABQ2NDH8</accession>